<dbReference type="Pfam" id="PF14223">
    <property type="entry name" value="Retrotran_gag_2"/>
    <property type="match status" value="1"/>
</dbReference>
<keyword evidence="1" id="KW-0436">Ligase</keyword>
<evidence type="ECO:0000313" key="1">
    <source>
        <dbReference type="EMBL" id="MCI48028.1"/>
    </source>
</evidence>
<proteinExistence type="predicted"/>
<dbReference type="GO" id="GO:0004812">
    <property type="term" value="F:aminoacyl-tRNA ligase activity"/>
    <property type="evidence" value="ECO:0007669"/>
    <property type="project" value="UniProtKB-KW"/>
</dbReference>
<dbReference type="EMBL" id="LXQA010380579">
    <property type="protein sequence ID" value="MCI48028.1"/>
    <property type="molecule type" value="Genomic_DNA"/>
</dbReference>
<dbReference type="Proteomes" id="UP000265520">
    <property type="component" value="Unassembled WGS sequence"/>
</dbReference>
<accession>A0A392SGK6</accession>
<organism evidence="1 2">
    <name type="scientific">Trifolium medium</name>
    <dbReference type="NCBI Taxonomy" id="97028"/>
    <lineage>
        <taxon>Eukaryota</taxon>
        <taxon>Viridiplantae</taxon>
        <taxon>Streptophyta</taxon>
        <taxon>Embryophyta</taxon>
        <taxon>Tracheophyta</taxon>
        <taxon>Spermatophyta</taxon>
        <taxon>Magnoliopsida</taxon>
        <taxon>eudicotyledons</taxon>
        <taxon>Gunneridae</taxon>
        <taxon>Pentapetalae</taxon>
        <taxon>rosids</taxon>
        <taxon>fabids</taxon>
        <taxon>Fabales</taxon>
        <taxon>Fabaceae</taxon>
        <taxon>Papilionoideae</taxon>
        <taxon>50 kb inversion clade</taxon>
        <taxon>NPAAA clade</taxon>
        <taxon>Hologalegina</taxon>
        <taxon>IRL clade</taxon>
        <taxon>Trifolieae</taxon>
        <taxon>Trifolium</taxon>
    </lineage>
</organism>
<name>A0A392SGK6_9FABA</name>
<comment type="caution">
    <text evidence="1">The sequence shown here is derived from an EMBL/GenBank/DDBJ whole genome shotgun (WGS) entry which is preliminary data.</text>
</comment>
<dbReference type="AlphaFoldDB" id="A0A392SGK6"/>
<keyword evidence="2" id="KW-1185">Reference proteome</keyword>
<protein>
    <submittedName>
        <fullName evidence="1">Aspartyl-tRNA synthetase</fullName>
    </submittedName>
</protein>
<sequence>MDEEGMVNNTARKLFTTEQRKQYMKHHKVKEILTNAITHAEFLKIVDKSSAKSIWDSLCSTYEGNKQVREAKANLLV</sequence>
<evidence type="ECO:0000313" key="2">
    <source>
        <dbReference type="Proteomes" id="UP000265520"/>
    </source>
</evidence>
<keyword evidence="1" id="KW-0030">Aminoacyl-tRNA synthetase</keyword>
<reference evidence="1 2" key="1">
    <citation type="journal article" date="2018" name="Front. Plant Sci.">
        <title>Red Clover (Trifolium pratense) and Zigzag Clover (T. medium) - A Picture of Genomic Similarities and Differences.</title>
        <authorList>
            <person name="Dluhosova J."/>
            <person name="Istvanek J."/>
            <person name="Nedelnik J."/>
            <person name="Repkova J."/>
        </authorList>
    </citation>
    <scope>NUCLEOTIDE SEQUENCE [LARGE SCALE GENOMIC DNA]</scope>
    <source>
        <strain evidence="2">cv. 10/8</strain>
        <tissue evidence="1">Leaf</tissue>
    </source>
</reference>
<feature type="non-terminal residue" evidence="1">
    <location>
        <position position="77"/>
    </location>
</feature>